<keyword evidence="3" id="KW-0378">Hydrolase</keyword>
<dbReference type="Gene3D" id="1.20.1610.10">
    <property type="entry name" value="alpha-1,2-mannosidases domains"/>
    <property type="match status" value="1"/>
</dbReference>
<dbReference type="Proteomes" id="UP000309676">
    <property type="component" value="Unassembled WGS sequence"/>
</dbReference>
<feature type="domain" description="Glycosyl hydrolase family 92" evidence="1">
    <location>
        <begin position="252"/>
        <end position="727"/>
    </location>
</feature>
<organism evidence="3 4">
    <name type="scientific">Paenibacillus antri</name>
    <dbReference type="NCBI Taxonomy" id="2582848"/>
    <lineage>
        <taxon>Bacteria</taxon>
        <taxon>Bacillati</taxon>
        <taxon>Bacillota</taxon>
        <taxon>Bacilli</taxon>
        <taxon>Bacillales</taxon>
        <taxon>Paenibacillaceae</taxon>
        <taxon>Paenibacillus</taxon>
    </lineage>
</organism>
<dbReference type="InterPro" id="IPR014718">
    <property type="entry name" value="GH-type_carb-bd"/>
</dbReference>
<dbReference type="GO" id="GO:0030246">
    <property type="term" value="F:carbohydrate binding"/>
    <property type="evidence" value="ECO:0007669"/>
    <property type="project" value="InterPro"/>
</dbReference>
<dbReference type="Gene3D" id="2.70.98.10">
    <property type="match status" value="1"/>
</dbReference>
<evidence type="ECO:0000259" key="2">
    <source>
        <dbReference type="Pfam" id="PF17678"/>
    </source>
</evidence>
<dbReference type="SUPFAM" id="SSF48208">
    <property type="entry name" value="Six-hairpin glycosidases"/>
    <property type="match status" value="1"/>
</dbReference>
<dbReference type="GO" id="GO:0000224">
    <property type="term" value="F:peptide-N4-(N-acetyl-beta-glucosaminyl)asparagine amidase activity"/>
    <property type="evidence" value="ECO:0007669"/>
    <property type="project" value="TreeGrafter"/>
</dbReference>
<dbReference type="Gene3D" id="3.30.2080.10">
    <property type="entry name" value="GH92 mannosidase domain"/>
    <property type="match status" value="1"/>
</dbReference>
<evidence type="ECO:0000313" key="4">
    <source>
        <dbReference type="Proteomes" id="UP000309676"/>
    </source>
</evidence>
<comment type="caution">
    <text evidence="3">The sequence shown here is derived from an EMBL/GenBank/DDBJ whole genome shotgun (WGS) entry which is preliminary data.</text>
</comment>
<name>A0A5R9GAD5_9BACL</name>
<dbReference type="PANTHER" id="PTHR12143:SF43">
    <property type="entry name" value="PUTATIVE-RELATED"/>
    <property type="match status" value="1"/>
</dbReference>
<dbReference type="AlphaFoldDB" id="A0A5R9GAD5"/>
<keyword evidence="4" id="KW-1185">Reference proteome</keyword>
<dbReference type="Pfam" id="PF17678">
    <property type="entry name" value="Glyco_hydro_92N"/>
    <property type="match status" value="1"/>
</dbReference>
<evidence type="ECO:0000259" key="1">
    <source>
        <dbReference type="Pfam" id="PF07971"/>
    </source>
</evidence>
<dbReference type="Pfam" id="PF07971">
    <property type="entry name" value="Glyco_hydro_92"/>
    <property type="match status" value="1"/>
</dbReference>
<gene>
    <name evidence="3" type="ORF">FE782_08820</name>
</gene>
<proteinExistence type="predicted"/>
<dbReference type="InterPro" id="IPR041371">
    <property type="entry name" value="GH92_N"/>
</dbReference>
<dbReference type="GO" id="GO:0005829">
    <property type="term" value="C:cytosol"/>
    <property type="evidence" value="ECO:0007669"/>
    <property type="project" value="TreeGrafter"/>
</dbReference>
<accession>A0A5R9GAD5</accession>
<evidence type="ECO:0000313" key="3">
    <source>
        <dbReference type="EMBL" id="TLS52721.1"/>
    </source>
</evidence>
<dbReference type="FunFam" id="3.30.2080.10:FF:000001">
    <property type="entry name" value="Alpha-1,2-mannosidase subfamily"/>
    <property type="match status" value="1"/>
</dbReference>
<dbReference type="EMBL" id="VCIW01000004">
    <property type="protein sequence ID" value="TLS52721.1"/>
    <property type="molecule type" value="Genomic_DNA"/>
</dbReference>
<feature type="domain" description="Glycosyl hydrolase family 92 N-terminal" evidence="2">
    <location>
        <begin position="17"/>
        <end position="246"/>
    </location>
</feature>
<reference evidence="3 4" key="1">
    <citation type="submission" date="2019-05" db="EMBL/GenBank/DDBJ databases">
        <authorList>
            <person name="Narsing Rao M.P."/>
            <person name="Li W.J."/>
        </authorList>
    </citation>
    <scope>NUCLEOTIDE SEQUENCE [LARGE SCALE GENOMIC DNA]</scope>
    <source>
        <strain evidence="3 4">SYSU_K30003</strain>
    </source>
</reference>
<dbReference type="InterPro" id="IPR008928">
    <property type="entry name" value="6-hairpin_glycosidase_sf"/>
</dbReference>
<dbReference type="NCBIfam" id="TIGR01180">
    <property type="entry name" value="aman2_put"/>
    <property type="match status" value="1"/>
</dbReference>
<dbReference type="PANTHER" id="PTHR12143">
    <property type="entry name" value="PEPTIDE N-GLYCANASE PNGASE -RELATED"/>
    <property type="match status" value="1"/>
</dbReference>
<dbReference type="InterPro" id="IPR050883">
    <property type="entry name" value="PNGase"/>
</dbReference>
<sequence>MDQSGAPPMTKTRRLAYVNPLQGTASTFSYSNGNTLPIVGRPFGMASWSPQTDEAGGGWFFHPSHRHLQGIRLTHQPSPWIGDYGHLVLLPQTGPLCLEPGKRASSFKPEAMTIRPDLFRAELLRYRTTLELTPTMRCAGLRLRFPPGEEARLLLSLIDGAARVDVDPSERRVTGFTRANRGGAPDSFAMYFVMEFDCELVAERSGTWNDGYATSPEPRMEGNGIGAFIGLVPGADGVANVRIGTSFVSGDQAAYNLRSEVGGKDFEALRSEAAAEWEDTLDRIDVEDDDENRKRTFYSCFYRLCLFPRTWHEIDPQGRTIHYSPYNGTVCEGPMYSDQGFWDVYRTAYPLFSLLFPTLLGDILQGWVSAYREGGWLPKWASPGERSVMPGTLADAVFADAAAKGIGGFDLATAYEGLVKHATEPSDQPGIGRKGLRDYLEYGYLPHDRYPKESVSSTLDYAYGDFCIAQVARRLGKAEEAQAFEERAGNYKHLFDPAVGFMRGRHADGSWLEPFDPFEWGGPYCEGGPWQCSWAVQHDVPGLAALMGGKERMLERLRELLMQPAYFKPGSYGFEIHEMSEMAASELGQLAISNQPSFHIPYLFAALGSPAETQRLVRKTLDVAFGPGTDGFPGDEDNGSTAAWFMLSAMGLYPLCPGVPEYTLGSPLFDKVTIRLEDGGELVVAAEGNAPDRPYVSRLLVNGREHRVSTVSHATLAAGAELRFAMTDRPVSATQQC</sequence>
<dbReference type="GO" id="GO:0006516">
    <property type="term" value="P:glycoprotein catabolic process"/>
    <property type="evidence" value="ECO:0007669"/>
    <property type="project" value="TreeGrafter"/>
</dbReference>
<dbReference type="GO" id="GO:0005975">
    <property type="term" value="P:carbohydrate metabolic process"/>
    <property type="evidence" value="ECO:0007669"/>
    <property type="project" value="InterPro"/>
</dbReference>
<dbReference type="InterPro" id="IPR012939">
    <property type="entry name" value="Glyco_hydro_92"/>
</dbReference>
<dbReference type="Gene3D" id="1.20.1050.60">
    <property type="entry name" value="alpha-1,2-mannosidase"/>
    <property type="match status" value="1"/>
</dbReference>
<protein>
    <submittedName>
        <fullName evidence="3">Glycoside hydrolase family 92 protein</fullName>
    </submittedName>
</protein>
<dbReference type="InterPro" id="IPR005887">
    <property type="entry name" value="GH92_a_mannosidase_put"/>
</dbReference>